<dbReference type="Gene3D" id="3.60.21.10">
    <property type="match status" value="1"/>
</dbReference>
<evidence type="ECO:0000256" key="2">
    <source>
        <dbReference type="ARBA" id="ARBA00022801"/>
    </source>
</evidence>
<evidence type="ECO:0000313" key="5">
    <source>
        <dbReference type="Proteomes" id="UP000053237"/>
    </source>
</evidence>
<dbReference type="GO" id="GO:0016787">
    <property type="term" value="F:hydrolase activity"/>
    <property type="evidence" value="ECO:0007669"/>
    <property type="project" value="UniProtKB-KW"/>
</dbReference>
<dbReference type="InterPro" id="IPR051558">
    <property type="entry name" value="Metallophosphoesterase_PAP"/>
</dbReference>
<dbReference type="OrthoDB" id="411211at2759"/>
<evidence type="ECO:0000313" key="4">
    <source>
        <dbReference type="EMBL" id="CCI10787.1"/>
    </source>
</evidence>
<dbReference type="EMBL" id="CAIX01000404">
    <property type="protein sequence ID" value="CCI10787.1"/>
    <property type="molecule type" value="Genomic_DNA"/>
</dbReference>
<dbReference type="SUPFAM" id="SSF56300">
    <property type="entry name" value="Metallo-dependent phosphatases"/>
    <property type="match status" value="1"/>
</dbReference>
<dbReference type="PANTHER" id="PTHR10161:SF14">
    <property type="entry name" value="TARTRATE-RESISTANT ACID PHOSPHATASE TYPE 5"/>
    <property type="match status" value="1"/>
</dbReference>
<keyword evidence="1 3" id="KW-0732">Signal</keyword>
<reference evidence="4 5" key="1">
    <citation type="submission" date="2012-05" db="EMBL/GenBank/DDBJ databases">
        <title>Recombination and specialization in a pathogen metapopulation.</title>
        <authorList>
            <person name="Gardiner A."/>
            <person name="Kemen E."/>
            <person name="Schultz-Larsen T."/>
            <person name="MacLean D."/>
            <person name="Van Oosterhout C."/>
            <person name="Jones J.D.G."/>
        </authorList>
    </citation>
    <scope>NUCLEOTIDE SEQUENCE [LARGE SCALE GENOMIC DNA]</scope>
    <source>
        <strain evidence="4 5">Ac Nc2</strain>
    </source>
</reference>
<dbReference type="InParanoid" id="A0A024FV24"/>
<comment type="caution">
    <text evidence="4">The sequence shown here is derived from an EMBL/GenBank/DDBJ whole genome shotgun (WGS) entry which is preliminary data.</text>
</comment>
<dbReference type="AlphaFoldDB" id="A0A024FV24"/>
<gene>
    <name evidence="4" type="ORF">BN9_116980</name>
</gene>
<keyword evidence="5" id="KW-1185">Reference proteome</keyword>
<feature type="signal peptide" evidence="3">
    <location>
        <begin position="1"/>
        <end position="20"/>
    </location>
</feature>
<protein>
    <recommendedName>
        <fullName evidence="6">Calcineurin-like phosphoesterase domain-containing protein</fullName>
    </recommendedName>
</protein>
<accession>A0A024FV24</accession>
<dbReference type="PANTHER" id="PTHR10161">
    <property type="entry name" value="TARTRATE-RESISTANT ACID PHOSPHATASE TYPE 5"/>
    <property type="match status" value="1"/>
</dbReference>
<dbReference type="InterPro" id="IPR029052">
    <property type="entry name" value="Metallo-depent_PP-like"/>
</dbReference>
<evidence type="ECO:0008006" key="6">
    <source>
        <dbReference type="Google" id="ProtNLM"/>
    </source>
</evidence>
<sequence>MKPLLMSISILLVYIQSVHSNDNESRQITYNGHKHAISLTVLPKEGGNAIRHVNMDIGRPNNEVNFIVLGSTGIPSMAKFHEALKVKLGEMKHLIDFAVMTGNNFEKEGPSGCRDKKWNVDWLERLDVENLDVPWFSVPGENEMKSKLRVQYDSYKCQGVYSLSKYWVTPSESYLLTINKRFQILFTNTNVCPPNFNQVIRKINTNKPHIVVGHHPMEAAKKKGEFGNPKGWLQRNSLVVKEIHKQEFQRTYVAISSLYNILRKIRKHILYLGVVAVSYRRHSRTSRPLANTFLSNILKI</sequence>
<name>A0A024FV24_9STRA</name>
<evidence type="ECO:0000256" key="3">
    <source>
        <dbReference type="SAM" id="SignalP"/>
    </source>
</evidence>
<evidence type="ECO:0000256" key="1">
    <source>
        <dbReference type="ARBA" id="ARBA00022729"/>
    </source>
</evidence>
<keyword evidence="2" id="KW-0378">Hydrolase</keyword>
<dbReference type="Proteomes" id="UP000053237">
    <property type="component" value="Unassembled WGS sequence"/>
</dbReference>
<feature type="chain" id="PRO_5001529294" description="Calcineurin-like phosphoesterase domain-containing protein" evidence="3">
    <location>
        <begin position="21"/>
        <end position="300"/>
    </location>
</feature>
<organism evidence="4 5">
    <name type="scientific">Albugo candida</name>
    <dbReference type="NCBI Taxonomy" id="65357"/>
    <lineage>
        <taxon>Eukaryota</taxon>
        <taxon>Sar</taxon>
        <taxon>Stramenopiles</taxon>
        <taxon>Oomycota</taxon>
        <taxon>Peronosporomycetes</taxon>
        <taxon>Albuginales</taxon>
        <taxon>Albuginaceae</taxon>
        <taxon>Albugo</taxon>
    </lineage>
</organism>
<proteinExistence type="predicted"/>